<feature type="signal peptide" evidence="1">
    <location>
        <begin position="1"/>
        <end position="21"/>
    </location>
</feature>
<gene>
    <name evidence="2" type="ORF">A7P85_09520</name>
</gene>
<feature type="chain" id="PRO_5008395607" description="Lipoprotein" evidence="1">
    <location>
        <begin position="22"/>
        <end position="198"/>
    </location>
</feature>
<proteinExistence type="predicted"/>
<dbReference type="Proteomes" id="UP000078003">
    <property type="component" value="Unassembled WGS sequence"/>
</dbReference>
<name>A0A1A9RAV2_EIKCO</name>
<dbReference type="EMBL" id="LXSF01000012">
    <property type="protein sequence ID" value="OAM15409.1"/>
    <property type="molecule type" value="Genomic_DNA"/>
</dbReference>
<protein>
    <recommendedName>
        <fullName evidence="4">Lipoprotein</fullName>
    </recommendedName>
</protein>
<evidence type="ECO:0000256" key="1">
    <source>
        <dbReference type="SAM" id="SignalP"/>
    </source>
</evidence>
<evidence type="ECO:0000313" key="2">
    <source>
        <dbReference type="EMBL" id="OAM15409.1"/>
    </source>
</evidence>
<dbReference type="PROSITE" id="PS51257">
    <property type="entry name" value="PROKAR_LIPOPROTEIN"/>
    <property type="match status" value="1"/>
</dbReference>
<dbReference type="RefSeq" id="WP_064104745.1">
    <property type="nucleotide sequence ID" value="NZ_LXSF01000012.1"/>
</dbReference>
<sequence>MKKISLLLPICAALALSGCFMSQKSQIVHREVPYNAQNQARLRIYGQYGRDVVRMIPNSTCEQWAEKQGRRRHTRFTGGLPRRIRNLSVGMPATQRSNTVNADTGVVFRESYKEFVVPAGKALVLDGAFSSETTSQVNRCRLAASLTPQAGKDYEVQYSRGGNGCDVAVVEILPQAEGEVHPTRPASIQYCPMPGTSY</sequence>
<reference evidence="3" key="1">
    <citation type="submission" date="2016-05" db="EMBL/GenBank/DDBJ databases">
        <title>Draft genome of Corynebacterium afermentans subsp. afermentans LCDC 88199T.</title>
        <authorList>
            <person name="Bernier A.-M."/>
            <person name="Bernard K."/>
        </authorList>
    </citation>
    <scope>NUCLEOTIDE SEQUENCE [LARGE SCALE GENOMIC DNA]</scope>
    <source>
        <strain evidence="3">NML01-0328</strain>
    </source>
</reference>
<organism evidence="2 3">
    <name type="scientific">Eikenella corrodens</name>
    <dbReference type="NCBI Taxonomy" id="539"/>
    <lineage>
        <taxon>Bacteria</taxon>
        <taxon>Pseudomonadati</taxon>
        <taxon>Pseudomonadota</taxon>
        <taxon>Betaproteobacteria</taxon>
        <taxon>Neisseriales</taxon>
        <taxon>Neisseriaceae</taxon>
        <taxon>Eikenella</taxon>
    </lineage>
</organism>
<evidence type="ECO:0008006" key="4">
    <source>
        <dbReference type="Google" id="ProtNLM"/>
    </source>
</evidence>
<dbReference type="AlphaFoldDB" id="A0A1A9RAV2"/>
<evidence type="ECO:0000313" key="3">
    <source>
        <dbReference type="Proteomes" id="UP000078003"/>
    </source>
</evidence>
<comment type="caution">
    <text evidence="2">The sequence shown here is derived from an EMBL/GenBank/DDBJ whole genome shotgun (WGS) entry which is preliminary data.</text>
</comment>
<accession>A0A1A9RAV2</accession>
<keyword evidence="1" id="KW-0732">Signal</keyword>